<keyword evidence="11" id="KW-1185">Reference proteome</keyword>
<dbReference type="InterPro" id="IPR004827">
    <property type="entry name" value="bZIP"/>
</dbReference>
<comment type="similarity">
    <text evidence="2">Belongs to the bZIP family.</text>
</comment>
<dbReference type="PANTHER" id="PTHR47416:SF3">
    <property type="entry name" value="BZIP TRANSCRIPTION FACTOR 17-RELATED"/>
    <property type="match status" value="1"/>
</dbReference>
<comment type="subcellular location">
    <subcellularLocation>
        <location evidence="1">Nucleus</location>
    </subcellularLocation>
</comment>
<accession>A0A9W9GNS7</accession>
<dbReference type="GO" id="GO:0003677">
    <property type="term" value="F:DNA binding"/>
    <property type="evidence" value="ECO:0007669"/>
    <property type="project" value="UniProtKB-KW"/>
</dbReference>
<keyword evidence="7" id="KW-0175">Coiled coil</keyword>
<proteinExistence type="inferred from homology"/>
<evidence type="ECO:0000313" key="11">
    <source>
        <dbReference type="Proteomes" id="UP001149079"/>
    </source>
</evidence>
<evidence type="ECO:0000256" key="5">
    <source>
        <dbReference type="ARBA" id="ARBA00023163"/>
    </source>
</evidence>
<evidence type="ECO:0000256" key="6">
    <source>
        <dbReference type="ARBA" id="ARBA00023242"/>
    </source>
</evidence>
<protein>
    <recommendedName>
        <fullName evidence="9">BZIP domain-containing protein</fullName>
    </recommendedName>
</protein>
<feature type="coiled-coil region" evidence="7">
    <location>
        <begin position="226"/>
        <end position="294"/>
    </location>
</feature>
<evidence type="ECO:0000256" key="7">
    <source>
        <dbReference type="SAM" id="Coils"/>
    </source>
</evidence>
<dbReference type="PANTHER" id="PTHR47416">
    <property type="entry name" value="BASIC-LEUCINE ZIPPER TRANSCRIPTION FACTOR F-RELATED"/>
    <property type="match status" value="1"/>
</dbReference>
<reference evidence="10" key="1">
    <citation type="submission" date="2022-11" db="EMBL/GenBank/DDBJ databases">
        <authorList>
            <person name="Petersen C."/>
        </authorList>
    </citation>
    <scope>NUCLEOTIDE SEQUENCE</scope>
    <source>
        <strain evidence="10">IBT 22155</strain>
    </source>
</reference>
<dbReference type="RefSeq" id="XP_056519293.1">
    <property type="nucleotide sequence ID" value="XM_056669463.1"/>
</dbReference>
<evidence type="ECO:0000256" key="1">
    <source>
        <dbReference type="ARBA" id="ARBA00004123"/>
    </source>
</evidence>
<evidence type="ECO:0000256" key="8">
    <source>
        <dbReference type="SAM" id="MobiDB-lite"/>
    </source>
</evidence>
<keyword evidence="3" id="KW-0805">Transcription regulation</keyword>
<evidence type="ECO:0000259" key="9">
    <source>
        <dbReference type="PROSITE" id="PS50217"/>
    </source>
</evidence>
<comment type="caution">
    <text evidence="10">The sequence shown here is derived from an EMBL/GenBank/DDBJ whole genome shotgun (WGS) entry which is preliminary data.</text>
</comment>
<dbReference type="GO" id="GO:0005634">
    <property type="term" value="C:nucleus"/>
    <property type="evidence" value="ECO:0007669"/>
    <property type="project" value="UniProtKB-SubCell"/>
</dbReference>
<dbReference type="SMART" id="SM00338">
    <property type="entry name" value="BRLZ"/>
    <property type="match status" value="1"/>
</dbReference>
<dbReference type="AlphaFoldDB" id="A0A9W9GNS7"/>
<dbReference type="EMBL" id="JAPQKL010000006">
    <property type="protein sequence ID" value="KAJ5124894.1"/>
    <property type="molecule type" value="Genomic_DNA"/>
</dbReference>
<keyword evidence="5" id="KW-0804">Transcription</keyword>
<dbReference type="Gene3D" id="1.20.5.170">
    <property type="match status" value="1"/>
</dbReference>
<evidence type="ECO:0000256" key="2">
    <source>
        <dbReference type="ARBA" id="ARBA00007163"/>
    </source>
</evidence>
<dbReference type="Pfam" id="PF00170">
    <property type="entry name" value="bZIP_1"/>
    <property type="match status" value="1"/>
</dbReference>
<keyword evidence="6" id="KW-0539">Nucleus</keyword>
<organism evidence="10 11">
    <name type="scientific">Penicillium bovifimosum</name>
    <dbReference type="NCBI Taxonomy" id="126998"/>
    <lineage>
        <taxon>Eukaryota</taxon>
        <taxon>Fungi</taxon>
        <taxon>Dikarya</taxon>
        <taxon>Ascomycota</taxon>
        <taxon>Pezizomycotina</taxon>
        <taxon>Eurotiomycetes</taxon>
        <taxon>Eurotiomycetidae</taxon>
        <taxon>Eurotiales</taxon>
        <taxon>Aspergillaceae</taxon>
        <taxon>Penicillium</taxon>
    </lineage>
</organism>
<name>A0A9W9GNS7_9EURO</name>
<sequence length="610" mass="68555">MAQGFQLKFDRNSPDMAPEDDEMDVLDDKILEPMSEDFSDNRRFSYDAPYPYSHRGSDWYNYSNSRSNTMELHSTSNSHPIQPMVNPMGAPFMHADGPQSAYQQTSWAPMQRADSGSCTPTVDYGQYAAEGGQNATAPFAGGAVGPVSAVGTTPMYRGMAFGSHDSDATSPKLTKPWAMAPTDCFTTRSDSINGLPCREDGKKKRNARFPIPAERTLSNIDHLISQSTNEEEIKELKQQKRLLRNRQAALDSRQRKKLHTEKLEEEKKNFTAAISDLEEALQTMKMREAELLREKSEWIVTHGQMNQYIEGLHMEKDEIIRVHTLETAELRKKNNILMETVENLERGVKPVHEPLPGDFTGFENMTMEAQPWDDYSMSNAMPLQQECLSVPRQQPSQQIKTQEKSNSDLPISWNAFYMCLLFGAFIASNSSSLPGRSLPQLSEEYRAESANVLKAVLASSQGHDLQSHSLSRATATGPTQATISGMEMAHLSSGQTVPSTLDQLHNSLAMPTEEQEREQVFSLNVNQYNSLTTFEDDGAFKPQQPSTLQQALAAMRETVAQQSRMHPAASSDVYSRSLMWDRVPEKVIRDFRRMVQDYATPIKEEGVFHV</sequence>
<feature type="domain" description="BZIP" evidence="9">
    <location>
        <begin position="235"/>
        <end position="291"/>
    </location>
</feature>
<evidence type="ECO:0000256" key="3">
    <source>
        <dbReference type="ARBA" id="ARBA00023015"/>
    </source>
</evidence>
<dbReference type="CDD" id="cd14704">
    <property type="entry name" value="bZIP_HY5-like"/>
    <property type="match status" value="1"/>
</dbReference>
<dbReference type="GO" id="GO:0003700">
    <property type="term" value="F:DNA-binding transcription factor activity"/>
    <property type="evidence" value="ECO:0007669"/>
    <property type="project" value="InterPro"/>
</dbReference>
<evidence type="ECO:0000313" key="10">
    <source>
        <dbReference type="EMBL" id="KAJ5124894.1"/>
    </source>
</evidence>
<reference evidence="10" key="2">
    <citation type="journal article" date="2023" name="IMA Fungus">
        <title>Comparative genomic study of the Penicillium genus elucidates a diverse pangenome and 15 lateral gene transfer events.</title>
        <authorList>
            <person name="Petersen C."/>
            <person name="Sorensen T."/>
            <person name="Nielsen M.R."/>
            <person name="Sondergaard T.E."/>
            <person name="Sorensen J.L."/>
            <person name="Fitzpatrick D.A."/>
            <person name="Frisvad J.C."/>
            <person name="Nielsen K.L."/>
        </authorList>
    </citation>
    <scope>NUCLEOTIDE SEQUENCE</scope>
    <source>
        <strain evidence="10">IBT 22155</strain>
    </source>
</reference>
<dbReference type="GeneID" id="81408633"/>
<gene>
    <name evidence="10" type="ORF">N7515_008719</name>
</gene>
<dbReference type="PROSITE" id="PS50217">
    <property type="entry name" value="BZIP"/>
    <property type="match status" value="1"/>
</dbReference>
<feature type="region of interest" description="Disordered" evidence="8">
    <location>
        <begin position="1"/>
        <end position="21"/>
    </location>
</feature>
<dbReference type="SUPFAM" id="SSF57959">
    <property type="entry name" value="Leucine zipper domain"/>
    <property type="match status" value="1"/>
</dbReference>
<keyword evidence="4" id="KW-0238">DNA-binding</keyword>
<evidence type="ECO:0000256" key="4">
    <source>
        <dbReference type="ARBA" id="ARBA00023125"/>
    </source>
</evidence>
<dbReference type="Proteomes" id="UP001149079">
    <property type="component" value="Unassembled WGS sequence"/>
</dbReference>
<dbReference type="OrthoDB" id="644067at2759"/>
<dbReference type="InterPro" id="IPR046347">
    <property type="entry name" value="bZIP_sf"/>
</dbReference>